<name>A0AC55CMD8_ECHTE</name>
<organism evidence="1 2">
    <name type="scientific">Echinops telfairi</name>
    <name type="common">Lesser hedgehog tenrec</name>
    <dbReference type="NCBI Taxonomy" id="9371"/>
    <lineage>
        <taxon>Eukaryota</taxon>
        <taxon>Metazoa</taxon>
        <taxon>Chordata</taxon>
        <taxon>Craniata</taxon>
        <taxon>Vertebrata</taxon>
        <taxon>Euteleostomi</taxon>
        <taxon>Mammalia</taxon>
        <taxon>Eutheria</taxon>
        <taxon>Afrotheria</taxon>
        <taxon>Tenrecidae</taxon>
        <taxon>Tenrecinae</taxon>
        <taxon>Echinops</taxon>
    </lineage>
</organism>
<reference evidence="2" key="1">
    <citation type="submission" date="2025-08" db="UniProtKB">
        <authorList>
            <consortium name="RefSeq"/>
        </authorList>
    </citation>
    <scope>IDENTIFICATION</scope>
</reference>
<dbReference type="Proteomes" id="UP000694863">
    <property type="component" value="Unplaced"/>
</dbReference>
<evidence type="ECO:0000313" key="1">
    <source>
        <dbReference type="Proteomes" id="UP000694863"/>
    </source>
</evidence>
<accession>A0AC55CMD8</accession>
<protein>
    <submittedName>
        <fullName evidence="2">Melanoma antigen preferentially expressed in tumors-like</fullName>
    </submittedName>
</protein>
<sequence length="287" mass="31730">MKRYSPPSLVDLASQSFLKDEASAIAMLHCLPIALFLPLFKAAVTGRHLATLKAMVSTWPFTCLPLGALIGAQQLPQDILKAVLDGLDVLLAQKVRPGRCQLKVLDLCTHAHSNSWNLCSDTESDFTYLSLCPSTKSLRSLNLSRIKLTGFNPQSLQVLLERTSDTLQILNLGGCGITDSQLKAILPALGRCSQLELFRLYGIPVSMATLEGLLRHTLPLCKLQLLQFPIPLECYLDIQGPLQQGKLPMYMAKLKQTLQDLGKWNRLLACQHDTNIDDHSITCIIQD</sequence>
<proteinExistence type="predicted"/>
<evidence type="ECO:0000313" key="2">
    <source>
        <dbReference type="RefSeq" id="XP_045141362.1"/>
    </source>
</evidence>
<dbReference type="RefSeq" id="XP_045141362.1">
    <property type="nucleotide sequence ID" value="XM_045285427.1"/>
</dbReference>
<keyword evidence="1" id="KW-1185">Reference proteome</keyword>
<gene>
    <name evidence="2" type="primary">LOC115873965</name>
</gene>